<dbReference type="EMBL" id="VBQZ03000029">
    <property type="protein sequence ID" value="MXQ85827.1"/>
    <property type="molecule type" value="Genomic_DNA"/>
</dbReference>
<sequence length="106" mass="11993">MAALGSHANSYNLLSTYQWINDITSYDTWMTEEHPFRDHRRNTEKDAESGSDGIHSPPQNLALITSFRDCFELQAILRDQEGAVKTSVVGKNRPGPTFKHPYKAVN</sequence>
<reference evidence="2" key="1">
    <citation type="submission" date="2019-10" db="EMBL/GenBank/DDBJ databases">
        <title>The sequence and de novo assembly of the wild yak genome.</title>
        <authorList>
            <person name="Liu Y."/>
        </authorList>
    </citation>
    <scope>NUCLEOTIDE SEQUENCE [LARGE SCALE GENOMIC DNA]</scope>
    <source>
        <strain evidence="2">WY2019</strain>
    </source>
</reference>
<organism evidence="2 3">
    <name type="scientific">Bos mutus</name>
    <name type="common">wild yak</name>
    <dbReference type="NCBI Taxonomy" id="72004"/>
    <lineage>
        <taxon>Eukaryota</taxon>
        <taxon>Metazoa</taxon>
        <taxon>Chordata</taxon>
        <taxon>Craniata</taxon>
        <taxon>Vertebrata</taxon>
        <taxon>Euteleostomi</taxon>
        <taxon>Mammalia</taxon>
        <taxon>Eutheria</taxon>
        <taxon>Laurasiatheria</taxon>
        <taxon>Artiodactyla</taxon>
        <taxon>Ruminantia</taxon>
        <taxon>Pecora</taxon>
        <taxon>Bovidae</taxon>
        <taxon>Bovinae</taxon>
        <taxon>Bos</taxon>
    </lineage>
</organism>
<comment type="caution">
    <text evidence="2">The sequence shown here is derived from an EMBL/GenBank/DDBJ whole genome shotgun (WGS) entry which is preliminary data.</text>
</comment>
<feature type="region of interest" description="Disordered" evidence="1">
    <location>
        <begin position="36"/>
        <end position="59"/>
    </location>
</feature>
<proteinExistence type="predicted"/>
<gene>
    <name evidence="2" type="ORF">E5288_WYG010204</name>
</gene>
<name>A0A6B0RAN8_9CETA</name>
<keyword evidence="3" id="KW-1185">Reference proteome</keyword>
<evidence type="ECO:0000256" key="1">
    <source>
        <dbReference type="SAM" id="MobiDB-lite"/>
    </source>
</evidence>
<evidence type="ECO:0000313" key="2">
    <source>
        <dbReference type="EMBL" id="MXQ85827.1"/>
    </source>
</evidence>
<feature type="region of interest" description="Disordered" evidence="1">
    <location>
        <begin position="87"/>
        <end position="106"/>
    </location>
</feature>
<dbReference type="AlphaFoldDB" id="A0A6B0RAN8"/>
<feature type="compositionally biased region" description="Basic and acidic residues" evidence="1">
    <location>
        <begin position="36"/>
        <end position="48"/>
    </location>
</feature>
<accession>A0A6B0RAN8</accession>
<dbReference type="Proteomes" id="UP000322234">
    <property type="component" value="Unassembled WGS sequence"/>
</dbReference>
<protein>
    <submittedName>
        <fullName evidence="2">Uncharacterized protein</fullName>
    </submittedName>
</protein>
<evidence type="ECO:0000313" key="3">
    <source>
        <dbReference type="Proteomes" id="UP000322234"/>
    </source>
</evidence>